<sequence length="456" mass="52334">MTNQLFEEFEKVSSKAWKNQIQFELKGADYNETLVWESLEGIKVKPFYHSDADNKPIPVQTHTSNFNIVQRIYVFDIEKSIAKTLDTLNRGAEVIYFTIDNPSIDATELLTALPKTQQYFFIFNFLDTAYTRKLSTYATSNGYQVFILLDPIHQLTTDGNWYTNLNSDMSSLTECVNIANNVAVHIDATVYQNAGANMIQQLAYALAHLNEYLNRVELKDTPIFIETAVGTNYFFEIAKLRALRLLADLVSKEYNITQKIQIIAIPTKRNKTLYDYNVNMLRTTTECMSAVLGGADYVSNLAYDVIYHKENEFGDRISRNQLLILKQESYFDTVDNPAEGAYYIETLTAQLAEKALELFKTIEKADGLITSLIEGTIQRKINESAQKEQELFNNGKEVLLGTNKYPNPQDVMNHELELFPFVKQNPRKTLITPIIEKRLAEGYEQKRLEEEKTTKQ</sequence>
<dbReference type="GO" id="GO:0016866">
    <property type="term" value="F:intramolecular transferase activity"/>
    <property type="evidence" value="ECO:0007669"/>
    <property type="project" value="InterPro"/>
</dbReference>
<dbReference type="Gene3D" id="3.20.20.240">
    <property type="entry name" value="Methylmalonyl-CoA mutase"/>
    <property type="match status" value="2"/>
</dbReference>
<evidence type="ECO:0000313" key="2">
    <source>
        <dbReference type="EMBL" id="KZE76519.1"/>
    </source>
</evidence>
<dbReference type="CDD" id="cd03677">
    <property type="entry name" value="MM_CoA_mutase_beta"/>
    <property type="match status" value="1"/>
</dbReference>
<dbReference type="SUPFAM" id="SSF51703">
    <property type="entry name" value="Cobalamin (vitamin B12)-dependent enzymes"/>
    <property type="match status" value="1"/>
</dbReference>
<evidence type="ECO:0000259" key="1">
    <source>
        <dbReference type="Pfam" id="PF01642"/>
    </source>
</evidence>
<dbReference type="PANTHER" id="PTHR48101">
    <property type="entry name" value="METHYLMALONYL-COA MUTASE, MITOCHONDRIAL-RELATED"/>
    <property type="match status" value="1"/>
</dbReference>
<dbReference type="GO" id="GO:0031419">
    <property type="term" value="F:cobalamin binding"/>
    <property type="evidence" value="ECO:0007669"/>
    <property type="project" value="InterPro"/>
</dbReference>
<dbReference type="AlphaFoldDB" id="A0A161RY26"/>
<comment type="caution">
    <text evidence="2">The sequence shown here is derived from an EMBL/GenBank/DDBJ whole genome shotgun (WGS) entry which is preliminary data.</text>
</comment>
<reference evidence="2 3" key="1">
    <citation type="submission" date="2016-01" db="EMBL/GenBank/DDBJ databases">
        <title>Whole genome sequencing of Myroides marinus L41.</title>
        <authorList>
            <person name="Hong K.W."/>
        </authorList>
    </citation>
    <scope>NUCLEOTIDE SEQUENCE [LARGE SCALE GENOMIC DNA]</scope>
    <source>
        <strain evidence="2 3">L41</strain>
    </source>
</reference>
<dbReference type="Pfam" id="PF01642">
    <property type="entry name" value="MM_CoA_mutase"/>
    <property type="match status" value="1"/>
</dbReference>
<dbReference type="InterPro" id="IPR006099">
    <property type="entry name" value="MeMalonylCoA_mutase_a/b_cat"/>
</dbReference>
<dbReference type="Proteomes" id="UP000076630">
    <property type="component" value="Unassembled WGS sequence"/>
</dbReference>
<gene>
    <name evidence="2" type="ORF">AV926_15345</name>
</gene>
<protein>
    <submittedName>
        <fullName evidence="2">Methylmalonyl-CoA mutase</fullName>
    </submittedName>
</protein>
<dbReference type="PANTHER" id="PTHR48101:SF1">
    <property type="entry name" value="METHYLMALONYL-COA MUTASE, LARGE SUBUNIT"/>
    <property type="match status" value="1"/>
</dbReference>
<dbReference type="RefSeq" id="WP_038985802.1">
    <property type="nucleotide sequence ID" value="NZ_JACAJU010000009.1"/>
</dbReference>
<dbReference type="InterPro" id="IPR016176">
    <property type="entry name" value="Cbl-dep_enz_cat"/>
</dbReference>
<keyword evidence="3" id="KW-1185">Reference proteome</keyword>
<feature type="domain" description="Methylmalonyl-CoA mutase alpha/beta chain catalytic" evidence="1">
    <location>
        <begin position="148"/>
        <end position="411"/>
    </location>
</feature>
<name>A0A161RY26_9FLAO</name>
<accession>A0A161RY26</accession>
<organism evidence="2 3">
    <name type="scientific">Myroides marinus</name>
    <dbReference type="NCBI Taxonomy" id="703342"/>
    <lineage>
        <taxon>Bacteria</taxon>
        <taxon>Pseudomonadati</taxon>
        <taxon>Bacteroidota</taxon>
        <taxon>Flavobacteriia</taxon>
        <taxon>Flavobacteriales</taxon>
        <taxon>Flavobacteriaceae</taxon>
        <taxon>Myroides</taxon>
    </lineage>
</organism>
<evidence type="ECO:0000313" key="3">
    <source>
        <dbReference type="Proteomes" id="UP000076630"/>
    </source>
</evidence>
<proteinExistence type="predicted"/>
<dbReference type="OrthoDB" id="9762378at2"/>
<dbReference type="EMBL" id="LQNU01000076">
    <property type="protein sequence ID" value="KZE76519.1"/>
    <property type="molecule type" value="Genomic_DNA"/>
</dbReference>